<dbReference type="Proteomes" id="UP000199356">
    <property type="component" value="Unassembled WGS sequence"/>
</dbReference>
<evidence type="ECO:0000256" key="1">
    <source>
        <dbReference type="ARBA" id="ARBA00004651"/>
    </source>
</evidence>
<keyword evidence="11" id="KW-1185">Reference proteome</keyword>
<organism evidence="10 11">
    <name type="scientific">Tranquillimonas alkanivorans</name>
    <dbReference type="NCBI Taxonomy" id="441119"/>
    <lineage>
        <taxon>Bacteria</taxon>
        <taxon>Pseudomonadati</taxon>
        <taxon>Pseudomonadota</taxon>
        <taxon>Alphaproteobacteria</taxon>
        <taxon>Rhodobacterales</taxon>
        <taxon>Roseobacteraceae</taxon>
        <taxon>Tranquillimonas</taxon>
    </lineage>
</organism>
<dbReference type="GO" id="GO:0022857">
    <property type="term" value="F:transmembrane transporter activity"/>
    <property type="evidence" value="ECO:0007669"/>
    <property type="project" value="InterPro"/>
</dbReference>
<feature type="transmembrane region" description="Helical" evidence="9">
    <location>
        <begin position="147"/>
        <end position="168"/>
    </location>
</feature>
<evidence type="ECO:0000256" key="6">
    <source>
        <dbReference type="ARBA" id="ARBA00022989"/>
    </source>
</evidence>
<keyword evidence="5" id="KW-0029">Amino-acid transport</keyword>
<reference evidence="10 11" key="1">
    <citation type="submission" date="2016-10" db="EMBL/GenBank/DDBJ databases">
        <authorList>
            <person name="de Groot N.N."/>
        </authorList>
    </citation>
    <scope>NUCLEOTIDE SEQUENCE [LARGE SCALE GENOMIC DNA]</scope>
    <source>
        <strain evidence="10 11">DSM 19547</strain>
    </source>
</reference>
<feature type="transmembrane region" description="Helical" evidence="9">
    <location>
        <begin position="100"/>
        <end position="120"/>
    </location>
</feature>
<comment type="subcellular location">
    <subcellularLocation>
        <location evidence="1">Cell membrane</location>
        <topology evidence="1">Multi-pass membrane protein</topology>
    </subcellularLocation>
</comment>
<evidence type="ECO:0000256" key="3">
    <source>
        <dbReference type="ARBA" id="ARBA00022475"/>
    </source>
</evidence>
<comment type="similarity">
    <text evidence="8">Belongs to the binding-protein-dependent transport system permease family. LivHM subfamily.</text>
</comment>
<dbReference type="EMBL" id="FOXA01000022">
    <property type="protein sequence ID" value="SFP96846.1"/>
    <property type="molecule type" value="Genomic_DNA"/>
</dbReference>
<dbReference type="CDD" id="cd06582">
    <property type="entry name" value="TM_PBP1_LivH_like"/>
    <property type="match status" value="1"/>
</dbReference>
<dbReference type="PANTHER" id="PTHR11795:SF445">
    <property type="entry name" value="AMINO ACID ABC TRANSPORTER PERMEASE PROTEIN"/>
    <property type="match status" value="1"/>
</dbReference>
<evidence type="ECO:0000256" key="8">
    <source>
        <dbReference type="ARBA" id="ARBA00037998"/>
    </source>
</evidence>
<feature type="transmembrane region" description="Helical" evidence="9">
    <location>
        <begin position="20"/>
        <end position="38"/>
    </location>
</feature>
<dbReference type="RefSeq" id="WP_093424795.1">
    <property type="nucleotide sequence ID" value="NZ_FOXA01000022.1"/>
</dbReference>
<keyword evidence="7 9" id="KW-0472">Membrane</keyword>
<feature type="transmembrane region" description="Helical" evidence="9">
    <location>
        <begin position="231"/>
        <end position="255"/>
    </location>
</feature>
<gene>
    <name evidence="10" type="ORF">SAMN04488047_12230</name>
</gene>
<evidence type="ECO:0000256" key="7">
    <source>
        <dbReference type="ARBA" id="ARBA00023136"/>
    </source>
</evidence>
<keyword evidence="6 9" id="KW-1133">Transmembrane helix</keyword>
<evidence type="ECO:0000256" key="2">
    <source>
        <dbReference type="ARBA" id="ARBA00022448"/>
    </source>
</evidence>
<evidence type="ECO:0000256" key="9">
    <source>
        <dbReference type="SAM" id="Phobius"/>
    </source>
</evidence>
<dbReference type="InterPro" id="IPR001851">
    <property type="entry name" value="ABC_transp_permease"/>
</dbReference>
<name>A0A1I5UQD0_9RHOB</name>
<protein>
    <submittedName>
        <fullName evidence="10">Amino acid/amide ABC transporter membrane protein 1, HAAT family</fullName>
    </submittedName>
</protein>
<evidence type="ECO:0000313" key="10">
    <source>
        <dbReference type="EMBL" id="SFP96846.1"/>
    </source>
</evidence>
<feature type="transmembrane region" description="Helical" evidence="9">
    <location>
        <begin position="196"/>
        <end position="219"/>
    </location>
</feature>
<feature type="transmembrane region" description="Helical" evidence="9">
    <location>
        <begin position="50"/>
        <end position="80"/>
    </location>
</feature>
<dbReference type="PANTHER" id="PTHR11795">
    <property type="entry name" value="BRANCHED-CHAIN AMINO ACID TRANSPORT SYSTEM PERMEASE PROTEIN LIVH"/>
    <property type="match status" value="1"/>
</dbReference>
<dbReference type="Pfam" id="PF02653">
    <property type="entry name" value="BPD_transp_2"/>
    <property type="match status" value="1"/>
</dbReference>
<sequence>MSLVAILEQALNGLIVSSFYALAALGLAIIFGVLRVVNFAHGELYMLGGYAYFLAVASMGLPPVVGIVVAAAALAAMGALVEWLLIRPVYDGRADRPEEYSIMITFALSILLLNLANSLFGPWPRRPEPLFRGGVEIGELIVSGDRLAAAGVAVVLIAVLLAALRYTWAGRAVRAVSQNREAAAIFGISVTRVGMLAFATGAALAGLAGALMGPVFNVVPPMGVIPVIKAYVIVVLGGLGSIPGAIMGAIILGQVESFATILIPDPSRALAYKDAYGLVLLVGILLLRPQGLFGTKERRA</sequence>
<keyword evidence="4 9" id="KW-0812">Transmembrane</keyword>
<dbReference type="GO" id="GO:0006865">
    <property type="term" value="P:amino acid transport"/>
    <property type="evidence" value="ECO:0007669"/>
    <property type="project" value="UniProtKB-KW"/>
</dbReference>
<evidence type="ECO:0000313" key="11">
    <source>
        <dbReference type="Proteomes" id="UP000199356"/>
    </source>
</evidence>
<keyword evidence="2" id="KW-0813">Transport</keyword>
<evidence type="ECO:0000256" key="4">
    <source>
        <dbReference type="ARBA" id="ARBA00022692"/>
    </source>
</evidence>
<dbReference type="OrthoDB" id="9810089at2"/>
<dbReference type="STRING" id="441119.SAMN04488047_12230"/>
<keyword evidence="3" id="KW-1003">Cell membrane</keyword>
<dbReference type="AlphaFoldDB" id="A0A1I5UQD0"/>
<accession>A0A1I5UQD0</accession>
<proteinExistence type="inferred from homology"/>
<dbReference type="GO" id="GO:0005886">
    <property type="term" value="C:plasma membrane"/>
    <property type="evidence" value="ECO:0007669"/>
    <property type="project" value="UniProtKB-SubCell"/>
</dbReference>
<evidence type="ECO:0000256" key="5">
    <source>
        <dbReference type="ARBA" id="ARBA00022970"/>
    </source>
</evidence>
<dbReference type="InterPro" id="IPR052157">
    <property type="entry name" value="BCAA_transport_permease"/>
</dbReference>